<dbReference type="PANTHER" id="PTHR46233:SF3">
    <property type="entry name" value="HYDROXYACYLGLUTATHIONE HYDROLASE GLOC"/>
    <property type="match status" value="1"/>
</dbReference>
<sequence length="213" mass="24307">MIHIQKFTFSPIQENTYLLWNEKGHALIIDPGCYFTAEQETLHQFIKDHQLTPVQLLNTHCHLDHVFGNKWVSKTFNLELYIQPKEEQVLQFAPNSGLMWGLSFENYTGPLHFINAGDTIYLDEDELQVILAPGHSPGHVCFYCKAQQFIIGGDVLFLESIGRTDLPGGNHQQLLNSIREQLFVLPDATVVHPGHGPQTTIGHEKKYNPYLQM</sequence>
<keyword evidence="3" id="KW-0378">Hydrolase</keyword>
<evidence type="ECO:0000256" key="3">
    <source>
        <dbReference type="ARBA" id="ARBA00022801"/>
    </source>
</evidence>
<evidence type="ECO:0000256" key="2">
    <source>
        <dbReference type="ARBA" id="ARBA00022723"/>
    </source>
</evidence>
<evidence type="ECO:0000256" key="4">
    <source>
        <dbReference type="ARBA" id="ARBA00022833"/>
    </source>
</evidence>
<gene>
    <name evidence="6" type="ORF">GD597_10555</name>
</gene>
<protein>
    <submittedName>
        <fullName evidence="6">MBL fold metallo-hydrolase</fullName>
    </submittedName>
</protein>
<keyword evidence="7" id="KW-1185">Reference proteome</keyword>
<keyword evidence="2" id="KW-0479">Metal-binding</keyword>
<dbReference type="Pfam" id="PF00753">
    <property type="entry name" value="Lactamase_B"/>
    <property type="match status" value="1"/>
</dbReference>
<evidence type="ECO:0000256" key="1">
    <source>
        <dbReference type="ARBA" id="ARBA00001947"/>
    </source>
</evidence>
<evidence type="ECO:0000259" key="5">
    <source>
        <dbReference type="SMART" id="SM00849"/>
    </source>
</evidence>
<dbReference type="GO" id="GO:0046872">
    <property type="term" value="F:metal ion binding"/>
    <property type="evidence" value="ECO:0007669"/>
    <property type="project" value="UniProtKB-KW"/>
</dbReference>
<name>A0A8J8FDW6_9BACT</name>
<comment type="caution">
    <text evidence="6">The sequence shown here is derived from an EMBL/GenBank/DDBJ whole genome shotgun (WGS) entry which is preliminary data.</text>
</comment>
<dbReference type="Gene3D" id="3.60.15.10">
    <property type="entry name" value="Ribonuclease Z/Hydroxyacylglutathione hydrolase-like"/>
    <property type="match status" value="1"/>
</dbReference>
<dbReference type="RefSeq" id="WP_171607844.1">
    <property type="nucleotide sequence ID" value="NZ_WHPF01000007.1"/>
</dbReference>
<dbReference type="SMART" id="SM00849">
    <property type="entry name" value="Lactamase_B"/>
    <property type="match status" value="1"/>
</dbReference>
<dbReference type="InterPro" id="IPR051453">
    <property type="entry name" value="MBL_Glyoxalase_II"/>
</dbReference>
<dbReference type="SUPFAM" id="SSF56281">
    <property type="entry name" value="Metallo-hydrolase/oxidoreductase"/>
    <property type="match status" value="1"/>
</dbReference>
<dbReference type="AlphaFoldDB" id="A0A8J8FDW6"/>
<dbReference type="CDD" id="cd06262">
    <property type="entry name" value="metallo-hydrolase-like_MBL-fold"/>
    <property type="match status" value="1"/>
</dbReference>
<dbReference type="InterPro" id="IPR036866">
    <property type="entry name" value="RibonucZ/Hydroxyglut_hydro"/>
</dbReference>
<evidence type="ECO:0000313" key="7">
    <source>
        <dbReference type="Proteomes" id="UP000598971"/>
    </source>
</evidence>
<dbReference type="GO" id="GO:0016787">
    <property type="term" value="F:hydrolase activity"/>
    <property type="evidence" value="ECO:0007669"/>
    <property type="project" value="UniProtKB-KW"/>
</dbReference>
<dbReference type="InterPro" id="IPR001279">
    <property type="entry name" value="Metallo-B-lactamas"/>
</dbReference>
<accession>A0A8J8FDW6</accession>
<reference evidence="6" key="1">
    <citation type="submission" date="2019-10" db="EMBL/GenBank/DDBJ databases">
        <title>Draft genome sequence of Panacibacter sp. KCS-6.</title>
        <authorList>
            <person name="Yim K.J."/>
        </authorList>
    </citation>
    <scope>NUCLEOTIDE SEQUENCE</scope>
    <source>
        <strain evidence="6">KCS-6</strain>
    </source>
</reference>
<feature type="domain" description="Metallo-beta-lactamase" evidence="5">
    <location>
        <begin position="13"/>
        <end position="195"/>
    </location>
</feature>
<dbReference type="Proteomes" id="UP000598971">
    <property type="component" value="Unassembled WGS sequence"/>
</dbReference>
<organism evidence="6 7">
    <name type="scientific">Limnovirga soli</name>
    <dbReference type="NCBI Taxonomy" id="2656915"/>
    <lineage>
        <taxon>Bacteria</taxon>
        <taxon>Pseudomonadati</taxon>
        <taxon>Bacteroidota</taxon>
        <taxon>Chitinophagia</taxon>
        <taxon>Chitinophagales</taxon>
        <taxon>Chitinophagaceae</taxon>
        <taxon>Limnovirga</taxon>
    </lineage>
</organism>
<dbReference type="EMBL" id="WHPF01000007">
    <property type="protein sequence ID" value="NNV55900.1"/>
    <property type="molecule type" value="Genomic_DNA"/>
</dbReference>
<evidence type="ECO:0000313" key="6">
    <source>
        <dbReference type="EMBL" id="NNV55900.1"/>
    </source>
</evidence>
<comment type="cofactor">
    <cofactor evidence="1">
        <name>Zn(2+)</name>
        <dbReference type="ChEBI" id="CHEBI:29105"/>
    </cofactor>
</comment>
<proteinExistence type="predicted"/>
<keyword evidence="4" id="KW-0862">Zinc</keyword>
<dbReference type="PANTHER" id="PTHR46233">
    <property type="entry name" value="HYDROXYACYLGLUTATHIONE HYDROLASE GLOC"/>
    <property type="match status" value="1"/>
</dbReference>